<accession>A0A0A2T793</accession>
<dbReference type="eggNOG" id="COG0589">
    <property type="taxonomic scope" value="Bacteria"/>
</dbReference>
<evidence type="ECO:0000256" key="1">
    <source>
        <dbReference type="ARBA" id="ARBA00008791"/>
    </source>
</evidence>
<dbReference type="PANTHER" id="PTHR46268">
    <property type="entry name" value="STRESS RESPONSE PROTEIN NHAX"/>
    <property type="match status" value="1"/>
</dbReference>
<dbReference type="Pfam" id="PF00582">
    <property type="entry name" value="Usp"/>
    <property type="match status" value="1"/>
</dbReference>
<evidence type="ECO:0000313" key="3">
    <source>
        <dbReference type="EMBL" id="KGP71339.1"/>
    </source>
</evidence>
<comment type="similarity">
    <text evidence="1">Belongs to the universal stress protein A family.</text>
</comment>
<name>A0A0A2T793_9BACI</name>
<dbReference type="CDD" id="cd00293">
    <property type="entry name" value="USP-like"/>
    <property type="match status" value="1"/>
</dbReference>
<comment type="caution">
    <text evidence="3">The sequence shown here is derived from an EMBL/GenBank/DDBJ whole genome shotgun (WGS) entry which is preliminary data.</text>
</comment>
<evidence type="ECO:0000259" key="2">
    <source>
        <dbReference type="Pfam" id="PF00582"/>
    </source>
</evidence>
<dbReference type="InterPro" id="IPR006015">
    <property type="entry name" value="Universal_stress_UspA"/>
</dbReference>
<dbReference type="InterPro" id="IPR006016">
    <property type="entry name" value="UspA"/>
</dbReference>
<dbReference type="Proteomes" id="UP000030147">
    <property type="component" value="Unassembled WGS sequence"/>
</dbReference>
<evidence type="ECO:0000313" key="4">
    <source>
        <dbReference type="Proteomes" id="UP000030147"/>
    </source>
</evidence>
<gene>
    <name evidence="3" type="ORF">N782_19960</name>
</gene>
<dbReference type="InterPro" id="IPR014729">
    <property type="entry name" value="Rossmann-like_a/b/a_fold"/>
</dbReference>
<sequence>MYKKILLAADGSDHATRAAHHAAHLATIEPDATITIVYVVDPASSKHDVIAEGRSSTYLEELRHERVRPVEEIVEQKGVSFDYKLLKGEPGPEIVHYANDEQYDVVVMGSRGLNTFQEVVLGSVSHKVAHGAKCPVMIVK</sequence>
<dbReference type="OrthoDB" id="9777884at2"/>
<protein>
    <submittedName>
        <fullName evidence="3">Universal stress protein</fullName>
    </submittedName>
</protein>
<dbReference type="PANTHER" id="PTHR46268:SF6">
    <property type="entry name" value="UNIVERSAL STRESS PROTEIN UP12"/>
    <property type="match status" value="1"/>
</dbReference>
<organism evidence="3 4">
    <name type="scientific">Pontibacillus yanchengensis Y32</name>
    <dbReference type="NCBI Taxonomy" id="1385514"/>
    <lineage>
        <taxon>Bacteria</taxon>
        <taxon>Bacillati</taxon>
        <taxon>Bacillota</taxon>
        <taxon>Bacilli</taxon>
        <taxon>Bacillales</taxon>
        <taxon>Bacillaceae</taxon>
        <taxon>Pontibacillus</taxon>
    </lineage>
</organism>
<keyword evidence="4" id="KW-1185">Reference proteome</keyword>
<dbReference type="RefSeq" id="WP_036823259.1">
    <property type="nucleotide sequence ID" value="NZ_AVBF01000069.1"/>
</dbReference>
<proteinExistence type="inferred from homology"/>
<feature type="domain" description="UspA" evidence="2">
    <location>
        <begin position="1"/>
        <end position="140"/>
    </location>
</feature>
<dbReference type="AlphaFoldDB" id="A0A0A2T793"/>
<dbReference type="SUPFAM" id="SSF52402">
    <property type="entry name" value="Adenine nucleotide alpha hydrolases-like"/>
    <property type="match status" value="1"/>
</dbReference>
<dbReference type="EMBL" id="AVBF01000069">
    <property type="protein sequence ID" value="KGP71339.1"/>
    <property type="molecule type" value="Genomic_DNA"/>
</dbReference>
<dbReference type="PRINTS" id="PR01438">
    <property type="entry name" value="UNVRSLSTRESS"/>
</dbReference>
<reference evidence="3 4" key="1">
    <citation type="journal article" date="2015" name="Stand. Genomic Sci.">
        <title>High quality draft genome sequence of the moderately halophilic bacterium Pontibacillus yanchengensis Y32(T) and comparison among Pontibacillus genomes.</title>
        <authorList>
            <person name="Huang J."/>
            <person name="Qiao Z.X."/>
            <person name="Tang J.W."/>
            <person name="Wang G."/>
        </authorList>
    </citation>
    <scope>NUCLEOTIDE SEQUENCE [LARGE SCALE GENOMIC DNA]</scope>
    <source>
        <strain evidence="3 4">Y32</strain>
    </source>
</reference>
<dbReference type="Gene3D" id="3.40.50.620">
    <property type="entry name" value="HUPs"/>
    <property type="match status" value="1"/>
</dbReference>